<gene>
    <name evidence="2" type="ORF">L484_005147</name>
</gene>
<evidence type="ECO:0000313" key="2">
    <source>
        <dbReference type="EMBL" id="EXB33255.1"/>
    </source>
</evidence>
<dbReference type="Proteomes" id="UP000030645">
    <property type="component" value="Unassembled WGS sequence"/>
</dbReference>
<evidence type="ECO:0000256" key="1">
    <source>
        <dbReference type="SAM" id="MobiDB-lite"/>
    </source>
</evidence>
<dbReference type="EMBL" id="KE343529">
    <property type="protein sequence ID" value="EXB33255.1"/>
    <property type="molecule type" value="Genomic_DNA"/>
</dbReference>
<evidence type="ECO:0000313" key="3">
    <source>
        <dbReference type="Proteomes" id="UP000030645"/>
    </source>
</evidence>
<feature type="compositionally biased region" description="Basic and acidic residues" evidence="1">
    <location>
        <begin position="1"/>
        <end position="17"/>
    </location>
</feature>
<feature type="compositionally biased region" description="Basic and acidic residues" evidence="1">
    <location>
        <begin position="42"/>
        <end position="68"/>
    </location>
</feature>
<reference evidence="3" key="1">
    <citation type="submission" date="2013-01" db="EMBL/GenBank/DDBJ databases">
        <title>Draft Genome Sequence of a Mulberry Tree, Morus notabilis C.K. Schneid.</title>
        <authorList>
            <person name="He N."/>
            <person name="Zhao S."/>
        </authorList>
    </citation>
    <scope>NUCLEOTIDE SEQUENCE</scope>
</reference>
<keyword evidence="3" id="KW-1185">Reference proteome</keyword>
<sequence length="121" mass="13522">MSEIKECGGDATSELKESGGTATPEQTPWWTTEEPIGAEPRAVAENRDDQRHDGDPRRDEVGDFDRNAQMEIGARFGLEYERKPREMEIGAGSRPDVKMERRRDVAGIVAGTSLGWAFWVL</sequence>
<proteinExistence type="predicted"/>
<feature type="region of interest" description="Disordered" evidence="1">
    <location>
        <begin position="1"/>
        <end position="68"/>
    </location>
</feature>
<organism evidence="2 3">
    <name type="scientific">Morus notabilis</name>
    <dbReference type="NCBI Taxonomy" id="981085"/>
    <lineage>
        <taxon>Eukaryota</taxon>
        <taxon>Viridiplantae</taxon>
        <taxon>Streptophyta</taxon>
        <taxon>Embryophyta</taxon>
        <taxon>Tracheophyta</taxon>
        <taxon>Spermatophyta</taxon>
        <taxon>Magnoliopsida</taxon>
        <taxon>eudicotyledons</taxon>
        <taxon>Gunneridae</taxon>
        <taxon>Pentapetalae</taxon>
        <taxon>rosids</taxon>
        <taxon>fabids</taxon>
        <taxon>Rosales</taxon>
        <taxon>Moraceae</taxon>
        <taxon>Moreae</taxon>
        <taxon>Morus</taxon>
    </lineage>
</organism>
<protein>
    <submittedName>
        <fullName evidence="2">Uncharacterized protein</fullName>
    </submittedName>
</protein>
<name>W9R0Z4_9ROSA</name>
<feature type="compositionally biased region" description="Low complexity" evidence="1">
    <location>
        <begin position="21"/>
        <end position="35"/>
    </location>
</feature>
<dbReference type="AlphaFoldDB" id="W9R0Z4"/>
<accession>W9R0Z4</accession>